<dbReference type="InParanoid" id="A0A1Y2APP7"/>
<dbReference type="PROSITE" id="PS50975">
    <property type="entry name" value="ATP_GRASP"/>
    <property type="match status" value="1"/>
</dbReference>
<organism evidence="10 11">
    <name type="scientific">Naematelia encephala</name>
    <dbReference type="NCBI Taxonomy" id="71784"/>
    <lineage>
        <taxon>Eukaryota</taxon>
        <taxon>Fungi</taxon>
        <taxon>Dikarya</taxon>
        <taxon>Basidiomycota</taxon>
        <taxon>Agaricomycotina</taxon>
        <taxon>Tremellomycetes</taxon>
        <taxon>Tremellales</taxon>
        <taxon>Naemateliaceae</taxon>
        <taxon>Naematelia</taxon>
    </lineage>
</organism>
<dbReference type="SUPFAM" id="SSF50891">
    <property type="entry name" value="Cyclophilin-like"/>
    <property type="match status" value="2"/>
</dbReference>
<dbReference type="Pfam" id="PF00289">
    <property type="entry name" value="Biotin_carb_N"/>
    <property type="match status" value="1"/>
</dbReference>
<dbReference type="InterPro" id="IPR011764">
    <property type="entry name" value="Biotin_carboxylation_dom"/>
</dbReference>
<evidence type="ECO:0000313" key="11">
    <source>
        <dbReference type="Proteomes" id="UP000193986"/>
    </source>
</evidence>
<dbReference type="InterPro" id="IPR029000">
    <property type="entry name" value="Cyclophilin-like_dom_sf"/>
</dbReference>
<evidence type="ECO:0000313" key="10">
    <source>
        <dbReference type="EMBL" id="ORY24558.1"/>
    </source>
</evidence>
<keyword evidence="11" id="KW-1185">Reference proteome</keyword>
<reference evidence="10 11" key="1">
    <citation type="submission" date="2016-07" db="EMBL/GenBank/DDBJ databases">
        <title>Pervasive Adenine N6-methylation of Active Genes in Fungi.</title>
        <authorList>
            <consortium name="DOE Joint Genome Institute"/>
            <person name="Mondo S.J."/>
            <person name="Dannebaum R.O."/>
            <person name="Kuo R.C."/>
            <person name="Labutti K."/>
            <person name="Haridas S."/>
            <person name="Kuo A."/>
            <person name="Salamov A."/>
            <person name="Ahrendt S.R."/>
            <person name="Lipzen A."/>
            <person name="Sullivan W."/>
            <person name="Andreopoulos W.B."/>
            <person name="Clum A."/>
            <person name="Lindquist E."/>
            <person name="Daum C."/>
            <person name="Ramamoorthy G.K."/>
            <person name="Gryganskyi A."/>
            <person name="Culley D."/>
            <person name="Magnuson J.K."/>
            <person name="James T.Y."/>
            <person name="O'Malley M.A."/>
            <person name="Stajich J.E."/>
            <person name="Spatafora J.W."/>
            <person name="Visel A."/>
            <person name="Grigoriev I.V."/>
        </authorList>
    </citation>
    <scope>NUCLEOTIDE SEQUENCE [LARGE SCALE GENOMIC DNA]</scope>
    <source>
        <strain evidence="10 11">68-887.2</strain>
    </source>
</reference>
<dbReference type="SUPFAM" id="SSF56059">
    <property type="entry name" value="Glutathione synthetase ATP-binding domain-like"/>
    <property type="match status" value="1"/>
</dbReference>
<dbReference type="Pfam" id="PF02682">
    <property type="entry name" value="CT_C_D"/>
    <property type="match status" value="1"/>
</dbReference>
<feature type="domain" description="Biotin carboxylation" evidence="9">
    <location>
        <begin position="7"/>
        <end position="462"/>
    </location>
</feature>
<keyword evidence="2" id="KW-0436">Ligase</keyword>
<sequence>MTARISKIHKILIANRGEIACRLIKAAKELGIITVAVYTASDCSSLHVKLADDAVLLPNQDAVAYIDGAGIIEIALANGVNAIIPGYGFLSENAEFAEDVIKAGMAWVGPKPSTITSFGLKHKARELAVAAGVPVVPGTGLLESAEEAVRAATSIGLPVMLKASAGGGGMGLVVCHNMEEVRTGFETVAARAGTLYKDSTLFMEKYVEKGRHIEVQVFGNGQGFAAHFGERECSIQRRHQKVIEECPSPFVTKMPGLRKTLTDCAVRLAASVHYESAGTVEFLVDDDTAACYFLEMNTRLQVEHGITELCYKVDLVHLMLLQADLSMDDSKGGLEPDYFNQWQTDDGPCSAAIEARINAETPSKDFSPSPGTIHRLSWPDEVRVDTWVQTGSVISPFYDSLIAKLIVHEPNRRQATASMVEKLSQTVIQGCSTNKDFLLAIVSSSRFAEGDTLTSFLTNFDGYHPTVVEVIKAGPYDTIQDVDGRPGHGNGVPSSGAMDGVSLSIANMLVGNDRNEAGIEMTLAGPTLKFSCPATVALGGATMEADLNGKRVDMFSRIDVPAGGILRIGQLTGAGCRAYLVFAGGLPNVPSYLGSKATFTIAEVGGVQGRKLRNGDLIDIVAARHVPSPGPISIPEYARPSILFSSSIALHALPGPHNSPEFITPNDIESIFTAEWKVGHQATRSGYRLQGPILDWGRKDGGDGGGHPSNVVGTYYQIGACNCNGDEPVVFAADSPTNGALAVTHSTCPGDMWRLGQSRPGDTITFRPVSHENAVLLSRRLADYITRMENSIRAVIAGQTIDNFPFPPDALVEVISFAQAAMNLAEDETPEGLARYRQVGGALRDWTDHFQAGQEAIEIAWQDRILTVKDNIGLFAKANRIQAEAGTGVASVMATGSALSVIYDPEKTSQESLLARLRSMFKSSKEESLGKFKSRLFHLPVTFDSPEVLDCIQKYIETQRSIAAYLPDNAQFIAECNGLKDRRAVFDSLLTSEQLVIQVSWYCGLPSYMPLDPRKKLVAAKYNPTRTSTPRGTVGLGGSTYATYPIDATGGVPIFGTTLPTWDSLQRLPGFEETPWLFEQYDRLQFYETTGEEFNRIRRLHEAGLWRPEVVEGVFDAQAHVDWMESVAEEVVLAERRRAQAMQVMQVRIAECDANWQEVLATSTGASTEMKMGDKQIECPMVAAVWQSLVKKGDIVHAGQVVVILEAMKLEIPCRVEDDMDGATVVSVIQPGSLVQPGDILVSLQSPRK</sequence>
<dbReference type="SUPFAM" id="SSF52440">
    <property type="entry name" value="PreATP-grasp domain"/>
    <property type="match status" value="1"/>
</dbReference>
<dbReference type="InterPro" id="IPR003778">
    <property type="entry name" value="CT_A_B"/>
</dbReference>
<dbReference type="InterPro" id="IPR000089">
    <property type="entry name" value="Biotin_lipoyl"/>
</dbReference>
<evidence type="ECO:0000256" key="3">
    <source>
        <dbReference type="ARBA" id="ARBA00022741"/>
    </source>
</evidence>
<dbReference type="SMART" id="SM00797">
    <property type="entry name" value="AHS2"/>
    <property type="match status" value="1"/>
</dbReference>
<dbReference type="GO" id="GO:0016874">
    <property type="term" value="F:ligase activity"/>
    <property type="evidence" value="ECO:0007669"/>
    <property type="project" value="UniProtKB-KW"/>
</dbReference>
<evidence type="ECO:0000256" key="7">
    <source>
        <dbReference type="PROSITE-ProRule" id="PRU00409"/>
    </source>
</evidence>
<dbReference type="GO" id="GO:0005524">
    <property type="term" value="F:ATP binding"/>
    <property type="evidence" value="ECO:0007669"/>
    <property type="project" value="UniProtKB-UniRule"/>
</dbReference>
<gene>
    <name evidence="10" type="ORF">BCR39DRAFT_546458</name>
</gene>
<evidence type="ECO:0000256" key="1">
    <source>
        <dbReference type="ARBA" id="ARBA00001953"/>
    </source>
</evidence>
<dbReference type="Gene3D" id="2.40.100.10">
    <property type="entry name" value="Cyclophilin-like"/>
    <property type="match status" value="2"/>
</dbReference>
<dbReference type="FunFam" id="3.30.1490.20:FF:000003">
    <property type="entry name" value="acetyl-CoA carboxylase isoform X1"/>
    <property type="match status" value="1"/>
</dbReference>
<dbReference type="Gene3D" id="2.40.50.100">
    <property type="match status" value="1"/>
</dbReference>
<dbReference type="Pfam" id="PF02626">
    <property type="entry name" value="CT_A_B"/>
    <property type="match status" value="1"/>
</dbReference>
<dbReference type="AlphaFoldDB" id="A0A1Y2APP7"/>
<dbReference type="InterPro" id="IPR011054">
    <property type="entry name" value="Rudment_hybrid_motif"/>
</dbReference>
<name>A0A1Y2APP7_9TREE</name>
<feature type="domain" description="ATP-grasp" evidence="8">
    <location>
        <begin position="125"/>
        <end position="324"/>
    </location>
</feature>
<evidence type="ECO:0000256" key="5">
    <source>
        <dbReference type="ARBA" id="ARBA00022840"/>
    </source>
</evidence>
<dbReference type="PANTHER" id="PTHR18866:SF128">
    <property type="entry name" value="UREA AMIDOLYASE"/>
    <property type="match status" value="1"/>
</dbReference>
<dbReference type="SMART" id="SM00878">
    <property type="entry name" value="Biotin_carb_C"/>
    <property type="match status" value="1"/>
</dbReference>
<dbReference type="PROSITE" id="PS00867">
    <property type="entry name" value="CPSASE_2"/>
    <property type="match status" value="1"/>
</dbReference>
<dbReference type="SUPFAM" id="SSF160467">
    <property type="entry name" value="PH0987 N-terminal domain-like"/>
    <property type="match status" value="1"/>
</dbReference>
<proteinExistence type="predicted"/>
<dbReference type="CDD" id="cd06850">
    <property type="entry name" value="biotinyl_domain"/>
    <property type="match status" value="1"/>
</dbReference>
<dbReference type="InterPro" id="IPR005479">
    <property type="entry name" value="CPAse_ATP-bd"/>
</dbReference>
<dbReference type="Pfam" id="PF02786">
    <property type="entry name" value="CPSase_L_D2"/>
    <property type="match status" value="1"/>
</dbReference>
<dbReference type="InterPro" id="IPR011053">
    <property type="entry name" value="Single_hybrid_motif"/>
</dbReference>
<dbReference type="PROSITE" id="PS50979">
    <property type="entry name" value="BC"/>
    <property type="match status" value="1"/>
</dbReference>
<dbReference type="Pfam" id="PF02785">
    <property type="entry name" value="Biotin_carb_C"/>
    <property type="match status" value="1"/>
</dbReference>
<keyword evidence="5 7" id="KW-0067">ATP-binding</keyword>
<dbReference type="InterPro" id="IPR050856">
    <property type="entry name" value="Biotin_carboxylase_complex"/>
</dbReference>
<dbReference type="SMART" id="SM00796">
    <property type="entry name" value="AHS1"/>
    <property type="match status" value="1"/>
</dbReference>
<dbReference type="SUPFAM" id="SSF51230">
    <property type="entry name" value="Single hybrid motif"/>
    <property type="match status" value="1"/>
</dbReference>
<dbReference type="InterPro" id="IPR003833">
    <property type="entry name" value="CT_C_D"/>
</dbReference>
<keyword evidence="4 10" id="KW-0378">Hydrolase</keyword>
<dbReference type="Gene3D" id="3.30.470.20">
    <property type="entry name" value="ATP-grasp fold, B domain"/>
    <property type="match status" value="1"/>
</dbReference>
<comment type="cofactor">
    <cofactor evidence="1">
        <name>biotin</name>
        <dbReference type="ChEBI" id="CHEBI:57586"/>
    </cofactor>
</comment>
<dbReference type="GO" id="GO:0046872">
    <property type="term" value="F:metal ion binding"/>
    <property type="evidence" value="ECO:0007669"/>
    <property type="project" value="InterPro"/>
</dbReference>
<dbReference type="InterPro" id="IPR005481">
    <property type="entry name" value="BC-like_N"/>
</dbReference>
<evidence type="ECO:0000259" key="9">
    <source>
        <dbReference type="PROSITE" id="PS50979"/>
    </source>
</evidence>
<evidence type="ECO:0000256" key="6">
    <source>
        <dbReference type="ARBA" id="ARBA00023267"/>
    </source>
</evidence>
<dbReference type="InterPro" id="IPR011761">
    <property type="entry name" value="ATP-grasp"/>
</dbReference>
<dbReference type="InterPro" id="IPR005482">
    <property type="entry name" value="Biotin_COase_C"/>
</dbReference>
<dbReference type="EMBL" id="MCFC01000066">
    <property type="protein sequence ID" value="ORY24558.1"/>
    <property type="molecule type" value="Genomic_DNA"/>
</dbReference>
<evidence type="ECO:0000259" key="8">
    <source>
        <dbReference type="PROSITE" id="PS50975"/>
    </source>
</evidence>
<comment type="caution">
    <text evidence="10">The sequence shown here is derived from an EMBL/GenBank/DDBJ whole genome shotgun (WGS) entry which is preliminary data.</text>
</comment>
<dbReference type="SUPFAM" id="SSF51246">
    <property type="entry name" value="Rudiment single hybrid motif"/>
    <property type="match status" value="1"/>
</dbReference>
<keyword evidence="3 7" id="KW-0547">Nucleotide-binding</keyword>
<evidence type="ECO:0000256" key="4">
    <source>
        <dbReference type="ARBA" id="ARBA00022801"/>
    </source>
</evidence>
<evidence type="ECO:0000256" key="2">
    <source>
        <dbReference type="ARBA" id="ARBA00022598"/>
    </source>
</evidence>
<dbReference type="GO" id="GO:0016787">
    <property type="term" value="F:hydrolase activity"/>
    <property type="evidence" value="ECO:0007669"/>
    <property type="project" value="UniProtKB-KW"/>
</dbReference>
<keyword evidence="6" id="KW-0092">Biotin</keyword>
<dbReference type="Proteomes" id="UP000193986">
    <property type="component" value="Unassembled WGS sequence"/>
</dbReference>
<dbReference type="PANTHER" id="PTHR18866">
    <property type="entry name" value="CARBOXYLASE:PYRUVATE/ACETYL-COA/PROPIONYL-COA CARBOXYLASE"/>
    <property type="match status" value="1"/>
</dbReference>
<protein>
    <submittedName>
        <fullName evidence="10">Allophanate hydrolase subunit 2-domain-containing protein</fullName>
    </submittedName>
</protein>
<dbReference type="OrthoDB" id="196847at2759"/>
<dbReference type="STRING" id="71784.A0A1Y2APP7"/>
<accession>A0A1Y2APP7</accession>
<dbReference type="InterPro" id="IPR016185">
    <property type="entry name" value="PreATP-grasp_dom_sf"/>
</dbReference>
<dbReference type="Pfam" id="PF00364">
    <property type="entry name" value="Biotin_lipoyl"/>
    <property type="match status" value="1"/>
</dbReference>